<keyword evidence="5 9" id="KW-0472">Membrane</keyword>
<name>A0A126QEZ3_PASMD</name>
<evidence type="ECO:0000256" key="4">
    <source>
        <dbReference type="ARBA" id="ARBA00022989"/>
    </source>
</evidence>
<evidence type="ECO:0000256" key="3">
    <source>
        <dbReference type="ARBA" id="ARBA00022692"/>
    </source>
</evidence>
<dbReference type="GO" id="GO:0005886">
    <property type="term" value="C:plasma membrane"/>
    <property type="evidence" value="ECO:0007669"/>
    <property type="project" value="UniProtKB-SubCell"/>
</dbReference>
<dbReference type="Pfam" id="PF09976">
    <property type="entry name" value="TPR_21"/>
    <property type="match status" value="1"/>
</dbReference>
<evidence type="ECO:0000259" key="10">
    <source>
        <dbReference type="Pfam" id="PF09976"/>
    </source>
</evidence>
<evidence type="ECO:0000256" key="7">
    <source>
        <dbReference type="ARBA" id="ARBA00024197"/>
    </source>
</evidence>
<accession>A0A126QEZ3</accession>
<feature type="transmembrane region" description="Helical" evidence="9">
    <location>
        <begin position="25"/>
        <end position="42"/>
    </location>
</feature>
<keyword evidence="6" id="KW-0143">Chaperone</keyword>
<sequence>MAYTAEEEQELNEIKTWWKENYKTLIASVIIAFGGVFGWNYWQSHQLNKIQQTSAQYEQALYSTADFASKSAQIEQFVQANSKTSYAVLALLEKAKVEVEKKEFAQAEQSLKQALAQSTDENLSSITALRLASVQFQQQAFDMALDSLKQVKESSWDSRKNLLIGDILLAKGDKVAAKASYQQALNNASPLEAQWLQVRLNNL</sequence>
<evidence type="ECO:0000256" key="5">
    <source>
        <dbReference type="ARBA" id="ARBA00023136"/>
    </source>
</evidence>
<comment type="similarity">
    <text evidence="7">Belongs to the YfgM family.</text>
</comment>
<dbReference type="InterPro" id="IPR011990">
    <property type="entry name" value="TPR-like_helical_dom_sf"/>
</dbReference>
<keyword evidence="4 9" id="KW-1133">Transmembrane helix</keyword>
<evidence type="ECO:0000256" key="8">
    <source>
        <dbReference type="ARBA" id="ARBA00024235"/>
    </source>
</evidence>
<dbReference type="RefSeq" id="WP_071522791.1">
    <property type="nucleotide sequence ID" value="NZ_CP097622.1"/>
</dbReference>
<evidence type="ECO:0000256" key="2">
    <source>
        <dbReference type="ARBA" id="ARBA00022475"/>
    </source>
</evidence>
<dbReference type="PANTHER" id="PTHR38035:SF1">
    <property type="entry name" value="ANCILLARY SECYEG TRANSLOCON SUBUNIT"/>
    <property type="match status" value="1"/>
</dbReference>
<dbReference type="AlphaFoldDB" id="A0A126QEZ3"/>
<evidence type="ECO:0000256" key="1">
    <source>
        <dbReference type="ARBA" id="ARBA00004401"/>
    </source>
</evidence>
<proteinExistence type="inferred from homology"/>
<protein>
    <recommendedName>
        <fullName evidence="8">Ancillary SecYEG translocon subunit</fullName>
    </recommendedName>
</protein>
<dbReference type="GO" id="GO:0044877">
    <property type="term" value="F:protein-containing complex binding"/>
    <property type="evidence" value="ECO:0007669"/>
    <property type="project" value="InterPro"/>
</dbReference>
<feature type="domain" description="Ancillary SecYEG translocon subunit/Cell division coordinator CpoB TPR" evidence="10">
    <location>
        <begin position="15"/>
        <end position="203"/>
    </location>
</feature>
<dbReference type="Gene3D" id="1.25.40.10">
    <property type="entry name" value="Tetratricopeptide repeat domain"/>
    <property type="match status" value="1"/>
</dbReference>
<evidence type="ECO:0000313" key="11">
    <source>
        <dbReference type="EMBL" id="AMK08398.1"/>
    </source>
</evidence>
<dbReference type="InterPro" id="IPR018704">
    <property type="entry name" value="SecYEG/CpoB_TPR"/>
</dbReference>
<keyword evidence="3 9" id="KW-0812">Transmembrane</keyword>
<dbReference type="InterPro" id="IPR026039">
    <property type="entry name" value="YfgM"/>
</dbReference>
<keyword evidence="2" id="KW-1003">Cell membrane</keyword>
<dbReference type="PIRSF" id="PIRSF006170">
    <property type="entry name" value="YfgM"/>
    <property type="match status" value="1"/>
</dbReference>
<reference evidence="11" key="1">
    <citation type="submission" date="2015-01" db="EMBL/GenBank/DDBJ databases">
        <title>Draft genome sequence of Pasteurella multocida isolated from alpaca pneumonia.</title>
        <authorList>
            <person name="Maturrano L."/>
            <person name="Hurtado R."/>
            <person name="Allasi N."/>
            <person name="Juscamayta E."/>
            <person name="Fernandez D."/>
            <person name="Maximiliano J."/>
            <person name="Rimac R."/>
            <person name="Rosadio R."/>
        </authorList>
    </citation>
    <scope>NUCLEOTIDE SEQUENCE</scope>
    <source>
        <strain evidence="11">UNMSM</strain>
    </source>
</reference>
<gene>
    <name evidence="11" type="primary">PM2012</name>
</gene>
<dbReference type="EMBL" id="KP660559">
    <property type="protein sequence ID" value="AMK08398.1"/>
    <property type="molecule type" value="Genomic_DNA"/>
</dbReference>
<evidence type="ECO:0000256" key="6">
    <source>
        <dbReference type="ARBA" id="ARBA00023186"/>
    </source>
</evidence>
<evidence type="ECO:0000256" key="9">
    <source>
        <dbReference type="SAM" id="Phobius"/>
    </source>
</evidence>
<organism evidence="11">
    <name type="scientific">Pasteurella multocida</name>
    <dbReference type="NCBI Taxonomy" id="747"/>
    <lineage>
        <taxon>Bacteria</taxon>
        <taxon>Pseudomonadati</taxon>
        <taxon>Pseudomonadota</taxon>
        <taxon>Gammaproteobacteria</taxon>
        <taxon>Pasteurellales</taxon>
        <taxon>Pasteurellaceae</taxon>
        <taxon>Pasteurella</taxon>
    </lineage>
</organism>
<dbReference type="PANTHER" id="PTHR38035">
    <property type="entry name" value="UPF0070 PROTEIN YFGM"/>
    <property type="match status" value="1"/>
</dbReference>
<comment type="subcellular location">
    <subcellularLocation>
        <location evidence="1">Cell membrane</location>
        <topology evidence="1">Single-pass type II membrane protein</topology>
    </subcellularLocation>
</comment>
<dbReference type="SUPFAM" id="SSF48452">
    <property type="entry name" value="TPR-like"/>
    <property type="match status" value="1"/>
</dbReference>